<evidence type="ECO:0000313" key="2">
    <source>
        <dbReference type="EMBL" id="MBW6410943.1"/>
    </source>
</evidence>
<dbReference type="NCBIfam" id="TIGR02896">
    <property type="entry name" value="spore_III_AF"/>
    <property type="match status" value="1"/>
</dbReference>
<keyword evidence="1" id="KW-0812">Transmembrane</keyword>
<feature type="transmembrane region" description="Helical" evidence="1">
    <location>
        <begin position="33"/>
        <end position="51"/>
    </location>
</feature>
<sequence>MDTLKGFAITLVTVLIFITSVELIAPNNSMKKYLKFILGLILITVILNPIVKVISKGEENLFLSISDYEDVLSKYDNKAKNSDSNIVENDNTDIREKTFKENFNKNCESLLKTEYPNKSFKCEVDCEANFADMSLDIKKLKIGVSDKKIKKINKINKIAIKENKDDEKESRKNDEYKEIVRFICGQLNLSKEKIEVYELEE</sequence>
<dbReference type="EMBL" id="JAHXPT010000010">
    <property type="protein sequence ID" value="MBW6410943.1"/>
    <property type="molecule type" value="Genomic_DNA"/>
</dbReference>
<protein>
    <submittedName>
        <fullName evidence="2">Stage III sporulation protein AF</fullName>
    </submittedName>
</protein>
<dbReference type="Proteomes" id="UP001519921">
    <property type="component" value="Unassembled WGS sequence"/>
</dbReference>
<reference evidence="2 3" key="1">
    <citation type="submission" date="2021-07" db="EMBL/GenBank/DDBJ databases">
        <title>Clostridium weizhouense sp. nov., an anaerobic bacterium isolated from activated sludge of Petroleum wastewater.</title>
        <authorList>
            <person name="Li Q."/>
        </authorList>
    </citation>
    <scope>NUCLEOTIDE SEQUENCE [LARGE SCALE GENOMIC DNA]</scope>
    <source>
        <strain evidence="2 3">YB-6</strain>
    </source>
</reference>
<organism evidence="2 3">
    <name type="scientific">Clostridium weizhouense</name>
    <dbReference type="NCBI Taxonomy" id="2859781"/>
    <lineage>
        <taxon>Bacteria</taxon>
        <taxon>Bacillati</taxon>
        <taxon>Bacillota</taxon>
        <taxon>Clostridia</taxon>
        <taxon>Eubacteriales</taxon>
        <taxon>Clostridiaceae</taxon>
        <taxon>Clostridium</taxon>
    </lineage>
</organism>
<accession>A0ABS7AQJ9</accession>
<keyword evidence="1" id="KW-0472">Membrane</keyword>
<dbReference type="InterPro" id="IPR014245">
    <property type="entry name" value="Spore_III_AF"/>
</dbReference>
<name>A0ABS7AQJ9_9CLOT</name>
<keyword evidence="3" id="KW-1185">Reference proteome</keyword>
<gene>
    <name evidence="2" type="primary">spoIIIAF</name>
    <name evidence="2" type="ORF">KYD98_12635</name>
</gene>
<proteinExistence type="predicted"/>
<comment type="caution">
    <text evidence="2">The sequence shown here is derived from an EMBL/GenBank/DDBJ whole genome shotgun (WGS) entry which is preliminary data.</text>
</comment>
<dbReference type="RefSeq" id="WP_219780409.1">
    <property type="nucleotide sequence ID" value="NZ_JAHXPT010000010.1"/>
</dbReference>
<keyword evidence="1" id="KW-1133">Transmembrane helix</keyword>
<dbReference type="Pfam" id="PF09581">
    <property type="entry name" value="Spore_III_AF"/>
    <property type="match status" value="1"/>
</dbReference>
<evidence type="ECO:0000313" key="3">
    <source>
        <dbReference type="Proteomes" id="UP001519921"/>
    </source>
</evidence>
<feature type="transmembrane region" description="Helical" evidence="1">
    <location>
        <begin position="6"/>
        <end position="26"/>
    </location>
</feature>
<evidence type="ECO:0000256" key="1">
    <source>
        <dbReference type="SAM" id="Phobius"/>
    </source>
</evidence>